<proteinExistence type="predicted"/>
<dbReference type="InterPro" id="IPR043928">
    <property type="entry name" value="DNVP"/>
</dbReference>
<dbReference type="EMBL" id="MN739851">
    <property type="protein sequence ID" value="QHT74521.1"/>
    <property type="molecule type" value="Genomic_DNA"/>
</dbReference>
<dbReference type="Pfam" id="PF19060">
    <property type="entry name" value="DVNP"/>
    <property type="match status" value="1"/>
</dbReference>
<evidence type="ECO:0000313" key="1">
    <source>
        <dbReference type="EMBL" id="QHT74521.1"/>
    </source>
</evidence>
<dbReference type="AlphaFoldDB" id="A0A6C0H1U9"/>
<name>A0A6C0H1U9_9ZZZZ</name>
<sequence>MTRRPERREDGTYLVKGKVYKELFGSREQVWNGTAYKTKYGMTVDDIIQNKHGRLVSAVKHKTASKEQRLKKYGFFTRKGKFGYVKKTPLKTGGLRQKNKTQKNVHFSLETETVA</sequence>
<organism evidence="1">
    <name type="scientific">viral metagenome</name>
    <dbReference type="NCBI Taxonomy" id="1070528"/>
    <lineage>
        <taxon>unclassified sequences</taxon>
        <taxon>metagenomes</taxon>
        <taxon>organismal metagenomes</taxon>
    </lineage>
</organism>
<dbReference type="GO" id="GO:0003677">
    <property type="term" value="F:DNA binding"/>
    <property type="evidence" value="ECO:0007669"/>
    <property type="project" value="InterPro"/>
</dbReference>
<accession>A0A6C0H1U9</accession>
<protein>
    <submittedName>
        <fullName evidence="1">Uncharacterized protein</fullName>
    </submittedName>
</protein>
<dbReference type="GO" id="GO:0051276">
    <property type="term" value="P:chromosome organization"/>
    <property type="evidence" value="ECO:0007669"/>
    <property type="project" value="InterPro"/>
</dbReference>
<reference evidence="1" key="1">
    <citation type="journal article" date="2020" name="Nature">
        <title>Giant virus diversity and host interactions through global metagenomics.</title>
        <authorList>
            <person name="Schulz F."/>
            <person name="Roux S."/>
            <person name="Paez-Espino D."/>
            <person name="Jungbluth S."/>
            <person name="Walsh D.A."/>
            <person name="Denef V.J."/>
            <person name="McMahon K.D."/>
            <person name="Konstantinidis K.T."/>
            <person name="Eloe-Fadrosh E.A."/>
            <person name="Kyrpides N.C."/>
            <person name="Woyke T."/>
        </authorList>
    </citation>
    <scope>NUCLEOTIDE SEQUENCE</scope>
    <source>
        <strain evidence="1">GVMAG-M-3300023179-59</strain>
    </source>
</reference>